<feature type="transmembrane region" description="Helical" evidence="1">
    <location>
        <begin position="438"/>
        <end position="460"/>
    </location>
</feature>
<feature type="domain" description="DUF8201" evidence="2">
    <location>
        <begin position="97"/>
        <end position="506"/>
    </location>
</feature>
<dbReference type="InterPro" id="IPR058065">
    <property type="entry name" value="LIC_10190-like"/>
</dbReference>
<feature type="transmembrane region" description="Helical" evidence="1">
    <location>
        <begin position="253"/>
        <end position="271"/>
    </location>
</feature>
<feature type="transmembrane region" description="Helical" evidence="1">
    <location>
        <begin position="500"/>
        <end position="520"/>
    </location>
</feature>
<organism evidence="3 4">
    <name type="scientific">Helicobacter mastomyrinus</name>
    <dbReference type="NCBI Taxonomy" id="287948"/>
    <lineage>
        <taxon>Bacteria</taxon>
        <taxon>Pseudomonadati</taxon>
        <taxon>Campylobacterota</taxon>
        <taxon>Epsilonproteobacteria</taxon>
        <taxon>Campylobacterales</taxon>
        <taxon>Helicobacteraceae</taxon>
        <taxon>Helicobacter</taxon>
    </lineage>
</organism>
<feature type="transmembrane region" description="Helical" evidence="1">
    <location>
        <begin position="12"/>
        <end position="32"/>
    </location>
</feature>
<feature type="transmembrane region" description="Helical" evidence="1">
    <location>
        <begin position="227"/>
        <end position="246"/>
    </location>
</feature>
<gene>
    <name evidence="3" type="ORF">V3I05_03120</name>
</gene>
<proteinExistence type="predicted"/>
<feature type="transmembrane region" description="Helical" evidence="1">
    <location>
        <begin position="350"/>
        <end position="367"/>
    </location>
</feature>
<dbReference type="RefSeq" id="WP_343353978.1">
    <property type="nucleotide sequence ID" value="NZ_CP145316.1"/>
</dbReference>
<keyword evidence="1" id="KW-1133">Transmembrane helix</keyword>
<keyword evidence="1" id="KW-0472">Membrane</keyword>
<feature type="transmembrane region" description="Helical" evidence="1">
    <location>
        <begin position="149"/>
        <end position="168"/>
    </location>
</feature>
<keyword evidence="1" id="KW-0812">Transmembrane</keyword>
<dbReference type="InterPro" id="IPR058514">
    <property type="entry name" value="DUF8201"/>
</dbReference>
<feature type="transmembrane region" description="Helical" evidence="1">
    <location>
        <begin position="565"/>
        <end position="585"/>
    </location>
</feature>
<sequence>MDWMVANCYITLALLLWIAACFGYGGAIFSLYEKYLRFSSLHTPLPHSVPQSPAKYPKDTLIACGDNSSYIQRAYPHSQSESLRLNSSILASQPILKILTQLILGMLFLCLVVQILNFFLPISSLIASICLILSIALFIYHLKSFYIDTYLLTSAVLGFCTILPFSFLSDSVGDSVNYHIQILTWIQQSPVIFGLANIHGRLGFNGLIYNFYALTDVSLLFGKERSFIGNEIIYFGFFMSVFYILLKRHFNDITHLFIFCCGFAFPFIMIWGEFAGLYSEGIGAVLGILVFALLLHSIQAKETRILVLCFIIALFATMIKITNVALVLGTILISIFILKNTIFSKAYIKHYVLLCGLCIIFVLPWVLKGMMTSGMIAYPASVLYLESLPWAVSNTQRESEVCWIMSWAHAPGQNCAEVLSSYTWVWDWLGMKTRYFGWYFKHFVYVFGLSMALSLILFVLYKKIEPHIKTTLSLSGYIGIFCALLCGIIFWFVSGPDPRFGMVYIIPLLGFVYACNFYHIQHISKAYLRYIMLGLFIISILPMFFNQRPAIVLVWLILLLLPLRYARFYVPLAIIASLLCIPNMYRKSIYGIKELPKIRPIYVEEKQTHYGLTLFIRKDEPTAHTQSVLYEPLLTTPYFNAQIKETEILGRKAYMRGE</sequence>
<name>A0ABZ3F8H2_9HELI</name>
<evidence type="ECO:0000313" key="4">
    <source>
        <dbReference type="Proteomes" id="UP001434737"/>
    </source>
</evidence>
<feature type="transmembrane region" description="Helical" evidence="1">
    <location>
        <begin position="305"/>
        <end position="338"/>
    </location>
</feature>
<keyword evidence="4" id="KW-1185">Reference proteome</keyword>
<dbReference type="NCBIfam" id="NF047510">
    <property type="entry name" value="LIC_10190_fam"/>
    <property type="match status" value="1"/>
</dbReference>
<dbReference type="Pfam" id="PF26626">
    <property type="entry name" value="DUF8201"/>
    <property type="match status" value="1"/>
</dbReference>
<evidence type="ECO:0000256" key="1">
    <source>
        <dbReference type="SAM" id="Phobius"/>
    </source>
</evidence>
<feature type="transmembrane region" description="Helical" evidence="1">
    <location>
        <begin position="472"/>
        <end position="494"/>
    </location>
</feature>
<protein>
    <recommendedName>
        <fullName evidence="2">DUF8201 domain-containing protein</fullName>
    </recommendedName>
</protein>
<accession>A0ABZ3F8H2</accession>
<evidence type="ECO:0000259" key="2">
    <source>
        <dbReference type="Pfam" id="PF26626"/>
    </source>
</evidence>
<reference evidence="3 4" key="1">
    <citation type="submission" date="2024-02" db="EMBL/GenBank/DDBJ databases">
        <title>Genome and pathogenicity analysis of Helicobacter mastomyrinus isolated from mice.</title>
        <authorList>
            <person name="Zhu L."/>
        </authorList>
    </citation>
    <scope>NUCLEOTIDE SEQUENCE [LARGE SCALE GENOMIC DNA]</scope>
    <source>
        <strain evidence="3 4">Hm-17</strain>
    </source>
</reference>
<evidence type="ECO:0000313" key="3">
    <source>
        <dbReference type="EMBL" id="XAM18684.1"/>
    </source>
</evidence>
<feature type="transmembrane region" description="Helical" evidence="1">
    <location>
        <begin position="527"/>
        <end position="545"/>
    </location>
</feature>
<feature type="transmembrane region" description="Helical" evidence="1">
    <location>
        <begin position="94"/>
        <end position="116"/>
    </location>
</feature>
<dbReference type="Proteomes" id="UP001434737">
    <property type="component" value="Chromosome"/>
</dbReference>
<feature type="transmembrane region" description="Helical" evidence="1">
    <location>
        <begin position="122"/>
        <end position="142"/>
    </location>
</feature>
<dbReference type="EMBL" id="CP145316">
    <property type="protein sequence ID" value="XAM18684.1"/>
    <property type="molecule type" value="Genomic_DNA"/>
</dbReference>
<feature type="transmembrane region" description="Helical" evidence="1">
    <location>
        <begin position="277"/>
        <end position="298"/>
    </location>
</feature>